<name>K1T336_9ZZZZ</name>
<reference evidence="2" key="1">
    <citation type="journal article" date="2013" name="Environ. Microbiol.">
        <title>Microbiota from the distal guts of lean and obese adolescents exhibit partial functional redundancy besides clear differences in community structure.</title>
        <authorList>
            <person name="Ferrer M."/>
            <person name="Ruiz A."/>
            <person name="Lanza F."/>
            <person name="Haange S.B."/>
            <person name="Oberbach A."/>
            <person name="Till H."/>
            <person name="Bargiela R."/>
            <person name="Campoy C."/>
            <person name="Segura M.T."/>
            <person name="Richter M."/>
            <person name="von Bergen M."/>
            <person name="Seifert J."/>
            <person name="Suarez A."/>
        </authorList>
    </citation>
    <scope>NUCLEOTIDE SEQUENCE</scope>
</reference>
<feature type="non-terminal residue" evidence="2">
    <location>
        <position position="342"/>
    </location>
</feature>
<dbReference type="SUPFAM" id="SSF141259">
    <property type="entry name" value="CarD-like"/>
    <property type="match status" value="1"/>
</dbReference>
<gene>
    <name evidence="2" type="ORF">LEA_12068</name>
</gene>
<dbReference type="InterPro" id="IPR003711">
    <property type="entry name" value="CarD-like/TRCF_RID"/>
</dbReference>
<evidence type="ECO:0000313" key="2">
    <source>
        <dbReference type="EMBL" id="EKC61994.1"/>
    </source>
</evidence>
<dbReference type="Gene3D" id="2.40.10.170">
    <property type="match status" value="1"/>
</dbReference>
<dbReference type="Pfam" id="PF02559">
    <property type="entry name" value="CarD_TRCF_RID"/>
    <property type="match status" value="1"/>
</dbReference>
<organism evidence="2">
    <name type="scientific">human gut metagenome</name>
    <dbReference type="NCBI Taxonomy" id="408170"/>
    <lineage>
        <taxon>unclassified sequences</taxon>
        <taxon>metagenomes</taxon>
        <taxon>organismal metagenomes</taxon>
    </lineage>
</organism>
<dbReference type="EMBL" id="AJWY01008156">
    <property type="protein sequence ID" value="EKC61994.1"/>
    <property type="molecule type" value="Genomic_DNA"/>
</dbReference>
<evidence type="ECO:0000259" key="1">
    <source>
        <dbReference type="SMART" id="SM01058"/>
    </source>
</evidence>
<dbReference type="Gene3D" id="3.40.50.300">
    <property type="entry name" value="P-loop containing nucleotide triphosphate hydrolases"/>
    <property type="match status" value="1"/>
</dbReference>
<dbReference type="InterPro" id="IPR036101">
    <property type="entry name" value="CarD-like/TRCF_RID_sf"/>
</dbReference>
<dbReference type="InterPro" id="IPR027417">
    <property type="entry name" value="P-loop_NTPase"/>
</dbReference>
<accession>K1T336</accession>
<sequence length="342" mass="38428">MLIVCESAGVKEKANTAIKLQNEDIKYLLEDGELCRGLDEFTMTFPELTREYEKKDTVFLDDFARGSFDVPVRDLVTFTASTLPVWNGKLDILLDDLSPLVQKDSTVVVMGGTEKAAKNLAEDLENEDIPALYFPLEPAEFPRGRVSVLPGALSGGFGYPHEKFYAFTYGRNAVASKKRKSRSGFKKGQSLHSLDELKKGDYVVHSLHGIGVFDGINKLEVGKITKDYIKIKYAKGDVLYVPVTQLDLVSKYIGPHEDDGRTVKLNKIGGKDWEKTRNKVRAAVKDMADQLIALYSKRQNSPGYAFSPDIDMQSDFERRFEYDETSDQLRAIDEIKGDMEKP</sequence>
<protein>
    <submittedName>
        <fullName evidence="2">Transcription-repair-coupling factor</fullName>
    </submittedName>
</protein>
<dbReference type="SMART" id="SM01058">
    <property type="entry name" value="CarD_TRCF"/>
    <property type="match status" value="1"/>
</dbReference>
<dbReference type="AlphaFoldDB" id="K1T336"/>
<comment type="caution">
    <text evidence="2">The sequence shown here is derived from an EMBL/GenBank/DDBJ whole genome shotgun (WGS) entry which is preliminary data.</text>
</comment>
<proteinExistence type="predicted"/>
<feature type="domain" description="CarD-like/TRCF RNAP-interacting" evidence="1">
    <location>
        <begin position="196"/>
        <end position="296"/>
    </location>
</feature>